<sequence length="150" mass="17727">MGENFKGFTKRSANTEGLLMLFWKVVRKATIGGFQKIMFDIQCVDPEAYDWIKNIPPKFWADAYFPRSRYSHLTSNMAESFNAWILSAREKPIITMYEEIRVQLKARFEEKRELGNTWSGMLVPKAQELLDMRKMKARFFHNFIRHGHAV</sequence>
<organism evidence="1 2">
    <name type="scientific">Amborella trichopoda</name>
    <dbReference type="NCBI Taxonomy" id="13333"/>
    <lineage>
        <taxon>Eukaryota</taxon>
        <taxon>Viridiplantae</taxon>
        <taxon>Streptophyta</taxon>
        <taxon>Embryophyta</taxon>
        <taxon>Tracheophyta</taxon>
        <taxon>Spermatophyta</taxon>
        <taxon>Magnoliopsida</taxon>
        <taxon>Amborellales</taxon>
        <taxon>Amborellaceae</taxon>
        <taxon>Amborella</taxon>
    </lineage>
</organism>
<dbReference type="EMBL" id="KI392664">
    <property type="protein sequence ID" value="ERN11842.1"/>
    <property type="molecule type" value="Genomic_DNA"/>
</dbReference>
<accession>W1PPA2</accession>
<gene>
    <name evidence="1" type="ORF">AMTR_s00020p00079570</name>
</gene>
<evidence type="ECO:0008006" key="3">
    <source>
        <dbReference type="Google" id="ProtNLM"/>
    </source>
</evidence>
<dbReference type="PANTHER" id="PTHR31973">
    <property type="entry name" value="POLYPROTEIN, PUTATIVE-RELATED"/>
    <property type="match status" value="1"/>
</dbReference>
<evidence type="ECO:0000313" key="1">
    <source>
        <dbReference type="EMBL" id="ERN11842.1"/>
    </source>
</evidence>
<dbReference type="Gramene" id="ERN11842">
    <property type="protein sequence ID" value="ERN11842"/>
    <property type="gene ID" value="AMTR_s00020p00079570"/>
</dbReference>
<reference evidence="2" key="1">
    <citation type="journal article" date="2013" name="Science">
        <title>The Amborella genome and the evolution of flowering plants.</title>
        <authorList>
            <consortium name="Amborella Genome Project"/>
        </authorList>
    </citation>
    <scope>NUCLEOTIDE SEQUENCE [LARGE SCALE GENOMIC DNA]</scope>
</reference>
<dbReference type="Proteomes" id="UP000017836">
    <property type="component" value="Unassembled WGS sequence"/>
</dbReference>
<dbReference type="AlphaFoldDB" id="W1PPA2"/>
<dbReference type="OMA" id="CEKWPPR"/>
<dbReference type="HOGENOM" id="CLU_1922421_0_0_1"/>
<evidence type="ECO:0000313" key="2">
    <source>
        <dbReference type="Proteomes" id="UP000017836"/>
    </source>
</evidence>
<protein>
    <recommendedName>
        <fullName evidence="3">Protein FAR1-RELATED SEQUENCE</fullName>
    </recommendedName>
</protein>
<proteinExistence type="predicted"/>
<name>W1PPA2_AMBTC</name>
<keyword evidence="2" id="KW-1185">Reference proteome</keyword>
<dbReference type="PANTHER" id="PTHR31973:SF113">
    <property type="entry name" value="PROTEIN FAR1-RELATED SEQUENCE 5-LIKE"/>
    <property type="match status" value="1"/>
</dbReference>